<dbReference type="Pfam" id="PF13920">
    <property type="entry name" value="zf-C3HC4_3"/>
    <property type="match status" value="1"/>
</dbReference>
<keyword evidence="5 8" id="KW-0863">Zinc-finger</keyword>
<dbReference type="GO" id="GO:0008270">
    <property type="term" value="F:zinc ion binding"/>
    <property type="evidence" value="ECO:0007669"/>
    <property type="project" value="UniProtKB-KW"/>
</dbReference>
<keyword evidence="7" id="KW-0862">Zinc</keyword>
<keyword evidence="6" id="KW-0833">Ubl conjugation pathway</keyword>
<comment type="caution">
    <text evidence="10">The sequence shown here is derived from an EMBL/GenBank/DDBJ whole genome shotgun (WGS) entry which is preliminary data.</text>
</comment>
<dbReference type="EC" id="2.3.2.27" evidence="2"/>
<dbReference type="InterPro" id="IPR045129">
    <property type="entry name" value="RNF123/RKP/RSPRY1"/>
</dbReference>
<evidence type="ECO:0000256" key="7">
    <source>
        <dbReference type="ARBA" id="ARBA00022833"/>
    </source>
</evidence>
<evidence type="ECO:0000256" key="4">
    <source>
        <dbReference type="ARBA" id="ARBA00022723"/>
    </source>
</evidence>
<dbReference type="PANTHER" id="PTHR13363:SF5">
    <property type="entry name" value="E3 UBIQUITIN-PROTEIN LIGASE RNF123"/>
    <property type="match status" value="1"/>
</dbReference>
<dbReference type="InterPro" id="IPR001841">
    <property type="entry name" value="Znf_RING"/>
</dbReference>
<evidence type="ECO:0000313" key="10">
    <source>
        <dbReference type="EMBL" id="KAK7101911.1"/>
    </source>
</evidence>
<evidence type="ECO:0000259" key="9">
    <source>
        <dbReference type="PROSITE" id="PS50089"/>
    </source>
</evidence>
<evidence type="ECO:0000313" key="11">
    <source>
        <dbReference type="Proteomes" id="UP001374579"/>
    </source>
</evidence>
<evidence type="ECO:0000256" key="3">
    <source>
        <dbReference type="ARBA" id="ARBA00022679"/>
    </source>
</evidence>
<reference evidence="10 11" key="1">
    <citation type="submission" date="2024-02" db="EMBL/GenBank/DDBJ databases">
        <title>Chromosome-scale genome assembly of the rough periwinkle Littorina saxatilis.</title>
        <authorList>
            <person name="De Jode A."/>
            <person name="Faria R."/>
            <person name="Formenti G."/>
            <person name="Sims Y."/>
            <person name="Smith T.P."/>
            <person name="Tracey A."/>
            <person name="Wood J.M.D."/>
            <person name="Zagrodzka Z.B."/>
            <person name="Johannesson K."/>
            <person name="Butlin R.K."/>
            <person name="Leder E.H."/>
        </authorList>
    </citation>
    <scope>NUCLEOTIDE SEQUENCE [LARGE SCALE GENOMIC DNA]</scope>
    <source>
        <strain evidence="10">Snail1</strain>
        <tissue evidence="10">Muscle</tissue>
    </source>
</reference>
<dbReference type="Pfam" id="PF25576">
    <property type="entry name" value="TPR_RNF123"/>
    <property type="match status" value="1"/>
</dbReference>
<name>A0AAN9GB54_9CAEN</name>
<keyword evidence="11" id="KW-1185">Reference proteome</keyword>
<keyword evidence="3" id="KW-0808">Transferase</keyword>
<dbReference type="InterPro" id="IPR057987">
    <property type="entry name" value="TPR_RNF123/RKP"/>
</dbReference>
<dbReference type="GO" id="GO:0005737">
    <property type="term" value="C:cytoplasm"/>
    <property type="evidence" value="ECO:0007669"/>
    <property type="project" value="TreeGrafter"/>
</dbReference>
<dbReference type="GO" id="GO:0051603">
    <property type="term" value="P:proteolysis involved in protein catabolic process"/>
    <property type="evidence" value="ECO:0007669"/>
    <property type="project" value="TreeGrafter"/>
</dbReference>
<accession>A0AAN9GB54</accession>
<comment type="catalytic activity">
    <reaction evidence="1">
        <text>S-ubiquitinyl-[E2 ubiquitin-conjugating enzyme]-L-cysteine + [acceptor protein]-L-lysine = [E2 ubiquitin-conjugating enzyme]-L-cysteine + N(6)-ubiquitinyl-[acceptor protein]-L-lysine.</text>
        <dbReference type="EC" id="2.3.2.27"/>
    </reaction>
</comment>
<dbReference type="GO" id="GO:0016567">
    <property type="term" value="P:protein ubiquitination"/>
    <property type="evidence" value="ECO:0007669"/>
    <property type="project" value="UniProtKB-ARBA"/>
</dbReference>
<gene>
    <name evidence="10" type="ORF">V1264_020219</name>
</gene>
<dbReference type="SMART" id="SM00184">
    <property type="entry name" value="RING"/>
    <property type="match status" value="1"/>
</dbReference>
<dbReference type="Gene3D" id="3.30.40.10">
    <property type="entry name" value="Zinc/RING finger domain, C3HC4 (zinc finger)"/>
    <property type="match status" value="1"/>
</dbReference>
<dbReference type="PROSITE" id="PS50089">
    <property type="entry name" value="ZF_RING_2"/>
    <property type="match status" value="1"/>
</dbReference>
<evidence type="ECO:0000256" key="5">
    <source>
        <dbReference type="ARBA" id="ARBA00022771"/>
    </source>
</evidence>
<keyword evidence="4" id="KW-0479">Metal-binding</keyword>
<evidence type="ECO:0000256" key="6">
    <source>
        <dbReference type="ARBA" id="ARBA00022786"/>
    </source>
</evidence>
<dbReference type="SUPFAM" id="SSF57850">
    <property type="entry name" value="RING/U-box"/>
    <property type="match status" value="1"/>
</dbReference>
<evidence type="ECO:0000256" key="8">
    <source>
        <dbReference type="PROSITE-ProRule" id="PRU00175"/>
    </source>
</evidence>
<dbReference type="CDD" id="cd16541">
    <property type="entry name" value="RING-HC_RNF123"/>
    <property type="match status" value="1"/>
</dbReference>
<feature type="domain" description="RING-type" evidence="9">
    <location>
        <begin position="481"/>
        <end position="519"/>
    </location>
</feature>
<evidence type="ECO:0000256" key="2">
    <source>
        <dbReference type="ARBA" id="ARBA00012483"/>
    </source>
</evidence>
<dbReference type="Proteomes" id="UP001374579">
    <property type="component" value="Unassembled WGS sequence"/>
</dbReference>
<protein>
    <recommendedName>
        <fullName evidence="2">RING-type E3 ubiquitin transferase</fullName>
        <ecNumber evidence="2">2.3.2.27</ecNumber>
    </recommendedName>
</protein>
<dbReference type="InterPro" id="IPR013083">
    <property type="entry name" value="Znf_RING/FYVE/PHD"/>
</dbReference>
<proteinExistence type="predicted"/>
<dbReference type="PANTHER" id="PTHR13363">
    <property type="entry name" value="RING FINGER AND SRY DOMAIN-CONTAINING"/>
    <property type="match status" value="1"/>
</dbReference>
<dbReference type="EMBL" id="JBAMIC010000010">
    <property type="protein sequence ID" value="KAK7101911.1"/>
    <property type="molecule type" value="Genomic_DNA"/>
</dbReference>
<organism evidence="10 11">
    <name type="scientific">Littorina saxatilis</name>
    <dbReference type="NCBI Taxonomy" id="31220"/>
    <lineage>
        <taxon>Eukaryota</taxon>
        <taxon>Metazoa</taxon>
        <taxon>Spiralia</taxon>
        <taxon>Lophotrochozoa</taxon>
        <taxon>Mollusca</taxon>
        <taxon>Gastropoda</taxon>
        <taxon>Caenogastropoda</taxon>
        <taxon>Littorinimorpha</taxon>
        <taxon>Littorinoidea</taxon>
        <taxon>Littorinidae</taxon>
        <taxon>Littorina</taxon>
    </lineage>
</organism>
<dbReference type="GO" id="GO:0061630">
    <property type="term" value="F:ubiquitin protein ligase activity"/>
    <property type="evidence" value="ECO:0007669"/>
    <property type="project" value="UniProtKB-EC"/>
</dbReference>
<sequence length="545" mass="62292">MWALQDNMKDFVLALQDTHNKIKKCPQDLATVREDLEKAEKVFRDKVTELSRHMAWVIAVIYSPSKQHDVEWLLRGVLRTLEKASAYRQLFQYVPEFYIETCIHSFNALRNYFNTTQPFSALPDVNQLLQQYATFLVDHFADSRIVSNDLRDNIVQALALFTCHKDTLTVLENLPMNKRLSMIESLLAPYENRSWAHTNWILVRLWKGYGFANRYRHLPNLLPAKVQPTDFTFVSVQEPCPSQVFQSLLAKTLLDNEALSTRFLDTLMNQLNWSFSEFVGMMQEIAQVTMRSDNMLLEGRQVKICAACFEISICLLRVLEMVATVAPQLFTDWSRPSAELFLKRIMQLLSQIVMRVTVADGAFETLVTAPIPGLDSVTYFPVLSVTVGILAQLIVRCGGSSQEKAVRALLTDTGFLPAALDFMLARNANPEKKKEKVFSMSNYEEVSAEEVEDIESLMTYLQQQHILLGNNIQETDDDDLCTICYANAQTAFFIPCQHKSCRTCITQQLLSKRECFFCKAVITAVQDNKGRPLLREHFTSGSPRK</sequence>
<evidence type="ECO:0000256" key="1">
    <source>
        <dbReference type="ARBA" id="ARBA00000900"/>
    </source>
</evidence>
<dbReference type="FunFam" id="3.30.40.10:FF:000133">
    <property type="entry name" value="E3 ubiquitin-protein ligase RNF123"/>
    <property type="match status" value="1"/>
</dbReference>
<dbReference type="AlphaFoldDB" id="A0AAN9GB54"/>